<dbReference type="AlphaFoldDB" id="A0AAV2YTY1"/>
<protein>
    <recommendedName>
        <fullName evidence="4">Late embryogenesis abundant protein LEA-2 subgroup domain-containing protein</fullName>
    </recommendedName>
</protein>
<evidence type="ECO:0000256" key="1">
    <source>
        <dbReference type="SAM" id="Phobius"/>
    </source>
</evidence>
<keyword evidence="1" id="KW-0472">Membrane</keyword>
<evidence type="ECO:0008006" key="4">
    <source>
        <dbReference type="Google" id="ProtNLM"/>
    </source>
</evidence>
<dbReference type="InterPro" id="IPR022185">
    <property type="entry name" value="DUF3712"/>
</dbReference>
<gene>
    <name evidence="2" type="ORF">N0F65_012335</name>
</gene>
<feature type="transmembrane region" description="Helical" evidence="1">
    <location>
        <begin position="7"/>
        <end position="29"/>
    </location>
</feature>
<reference evidence="2" key="2">
    <citation type="journal article" date="2023" name="Microbiol Resour">
        <title>Decontamination and Annotation of the Draft Genome Sequence of the Oomycete Lagenidium giganteum ARSEF 373.</title>
        <authorList>
            <person name="Morgan W.R."/>
            <person name="Tartar A."/>
        </authorList>
    </citation>
    <scope>NUCLEOTIDE SEQUENCE</scope>
    <source>
        <strain evidence="2">ARSEF 373</strain>
    </source>
</reference>
<organism evidence="2 3">
    <name type="scientific">Lagenidium giganteum</name>
    <dbReference type="NCBI Taxonomy" id="4803"/>
    <lineage>
        <taxon>Eukaryota</taxon>
        <taxon>Sar</taxon>
        <taxon>Stramenopiles</taxon>
        <taxon>Oomycota</taxon>
        <taxon>Peronosporomycetes</taxon>
        <taxon>Pythiales</taxon>
        <taxon>Pythiaceae</taxon>
    </lineage>
</organism>
<reference evidence="2" key="1">
    <citation type="submission" date="2022-11" db="EMBL/GenBank/DDBJ databases">
        <authorList>
            <person name="Morgan W.R."/>
            <person name="Tartar A."/>
        </authorList>
    </citation>
    <scope>NUCLEOTIDE SEQUENCE</scope>
    <source>
        <strain evidence="2">ARSEF 373</strain>
    </source>
</reference>
<keyword evidence="1" id="KW-1133">Transmembrane helix</keyword>
<proteinExistence type="predicted"/>
<accession>A0AAV2YTY1</accession>
<dbReference type="PANTHER" id="PTHR35895:SF1">
    <property type="entry name" value="LIPID-BINDING SERUM GLYCOPROTEIN C-TERMINAL DOMAIN-CONTAINING PROTEIN"/>
    <property type="match status" value="1"/>
</dbReference>
<dbReference type="InterPro" id="IPR046368">
    <property type="entry name" value="Tag1"/>
</dbReference>
<dbReference type="GO" id="GO:0016020">
    <property type="term" value="C:membrane"/>
    <property type="evidence" value="ECO:0007669"/>
    <property type="project" value="TreeGrafter"/>
</dbReference>
<dbReference type="Pfam" id="PF12505">
    <property type="entry name" value="DUF3712"/>
    <property type="match status" value="1"/>
</dbReference>
<evidence type="ECO:0000313" key="2">
    <source>
        <dbReference type="EMBL" id="DAZ96758.1"/>
    </source>
</evidence>
<dbReference type="PANTHER" id="PTHR35895">
    <property type="entry name" value="CHROMOSOME 16, WHOLE GENOME SHOTGUN SEQUENCE"/>
    <property type="match status" value="1"/>
</dbReference>
<dbReference type="EMBL" id="DAKRPA010000157">
    <property type="protein sequence ID" value="DAZ96758.1"/>
    <property type="molecule type" value="Genomic_DNA"/>
</dbReference>
<sequence>MSKRRRILAIGVSIMAVIVAILLIVMFVGGKAYAQKYANKVEISLNSIDLKYVEPNVDTHTIDVEFSVHMKHDGPLEARMDAAYARLEFGGKTFGKVKIPQQKLQSGKQEYDLVVRSDVDISDLAVLSSMSKALVDEAEVSLSAFAEVTVHAFGLTYSGIKVNRDLKLKGLQKFANPPPTLDAMKLNTCTDDAFKVLINATIDNISGFGLDGIGQLNMTVYYDKSYLGYAVSTHPERGLPRGNSTQEFEITIANTAAMKPTMLAMGLGIIGKRAQFYITGENPMATQVNMLKEAVRPINMSILYTDALEKVSFGPTCGIDKIVSF</sequence>
<dbReference type="Proteomes" id="UP001146120">
    <property type="component" value="Unassembled WGS sequence"/>
</dbReference>
<name>A0AAV2YTY1_9STRA</name>
<keyword evidence="1" id="KW-0812">Transmembrane</keyword>
<comment type="caution">
    <text evidence="2">The sequence shown here is derived from an EMBL/GenBank/DDBJ whole genome shotgun (WGS) entry which is preliminary data.</text>
</comment>
<evidence type="ECO:0000313" key="3">
    <source>
        <dbReference type="Proteomes" id="UP001146120"/>
    </source>
</evidence>
<keyword evidence="3" id="KW-1185">Reference proteome</keyword>